<evidence type="ECO:0000259" key="1">
    <source>
        <dbReference type="Pfam" id="PF22513"/>
    </source>
</evidence>
<dbReference type="Pfam" id="PF22513">
    <property type="entry name" value="FitA-like_RHH"/>
    <property type="match status" value="1"/>
</dbReference>
<protein>
    <recommendedName>
        <fullName evidence="1">Antitoxin FitA-like ribbon-helix-helix domain-containing protein</fullName>
    </recommendedName>
</protein>
<comment type="caution">
    <text evidence="2">The sequence shown here is derived from an EMBL/GenBank/DDBJ whole genome shotgun (WGS) entry which is preliminary data.</text>
</comment>
<evidence type="ECO:0000313" key="2">
    <source>
        <dbReference type="EMBL" id="MYC93813.1"/>
    </source>
</evidence>
<gene>
    <name evidence="2" type="ORF">F4X14_02485</name>
</gene>
<dbReference type="InterPro" id="IPR053853">
    <property type="entry name" value="FitA-like_RHH"/>
</dbReference>
<dbReference type="InterPro" id="IPR010985">
    <property type="entry name" value="Ribbon_hlx_hlx"/>
</dbReference>
<dbReference type="EMBL" id="VXMH01000014">
    <property type="protein sequence ID" value="MYC93813.1"/>
    <property type="molecule type" value="Genomic_DNA"/>
</dbReference>
<reference evidence="2" key="1">
    <citation type="submission" date="2019-09" db="EMBL/GenBank/DDBJ databases">
        <title>Characterisation of the sponge microbiome using genome-centric metagenomics.</title>
        <authorList>
            <person name="Engelberts J.P."/>
            <person name="Robbins S.J."/>
            <person name="De Goeij J.M."/>
            <person name="Aranda M."/>
            <person name="Bell S.C."/>
            <person name="Webster N.S."/>
        </authorList>
    </citation>
    <scope>NUCLEOTIDE SEQUENCE</scope>
    <source>
        <strain evidence="2">SB0661_bin_32</strain>
    </source>
</reference>
<organism evidence="2">
    <name type="scientific">Caldilineaceae bacterium SB0661_bin_32</name>
    <dbReference type="NCBI Taxonomy" id="2605255"/>
    <lineage>
        <taxon>Bacteria</taxon>
        <taxon>Bacillati</taxon>
        <taxon>Chloroflexota</taxon>
        <taxon>Caldilineae</taxon>
        <taxon>Caldilineales</taxon>
        <taxon>Caldilineaceae</taxon>
    </lineage>
</organism>
<feature type="domain" description="Antitoxin FitA-like ribbon-helix-helix" evidence="1">
    <location>
        <begin position="4"/>
        <end position="39"/>
    </location>
</feature>
<sequence length="78" mass="8887">MPVQITIRNVPEEVRDELAKRAALQGQSMQEFLRGELERIASRHSLAAWLQGVRARKAVAESRVQPQQILRARDAARK</sequence>
<accession>A0A6B1D310</accession>
<dbReference type="SUPFAM" id="SSF47598">
    <property type="entry name" value="Ribbon-helix-helix"/>
    <property type="match status" value="1"/>
</dbReference>
<dbReference type="GO" id="GO:0006355">
    <property type="term" value="P:regulation of DNA-templated transcription"/>
    <property type="evidence" value="ECO:0007669"/>
    <property type="project" value="InterPro"/>
</dbReference>
<name>A0A6B1D310_9CHLR</name>
<dbReference type="AlphaFoldDB" id="A0A6B1D310"/>
<proteinExistence type="predicted"/>